<accession>T0PY87</accession>
<dbReference type="Proteomes" id="UP000030762">
    <property type="component" value="Unassembled WGS sequence"/>
</dbReference>
<name>T0PY87_SAPDV</name>
<dbReference type="RefSeq" id="XP_008619403.1">
    <property type="nucleotide sequence ID" value="XM_008621181.1"/>
</dbReference>
<dbReference type="VEuPathDB" id="FungiDB:SDRG_15018"/>
<protein>
    <recommendedName>
        <fullName evidence="1">Phosphotyrosine protein phosphatase I domain-containing protein</fullName>
    </recommendedName>
</protein>
<dbReference type="InParanoid" id="T0PY87"/>
<sequence>MVGVLFLCLGNICRSPAAEGVFKGLVARDGKTSAYDIDSCGTGGGASNWYKPNGFSYHEGDSADSRMKKEAKKRGYTLSSKSRPLTPADLRRFDHIICMDSNNVRAVHEAATFWGPEYLALAKAKVSLMTQYCILNTSATKVPDPWYEGGFDTVLDLLEDACEGLYTKLEHS</sequence>
<dbReference type="Gene3D" id="3.40.50.2300">
    <property type="match status" value="1"/>
</dbReference>
<dbReference type="STRING" id="1156394.T0PY87"/>
<dbReference type="OrthoDB" id="3388at2759"/>
<dbReference type="SUPFAM" id="SSF52788">
    <property type="entry name" value="Phosphotyrosine protein phosphatases I"/>
    <property type="match status" value="1"/>
</dbReference>
<dbReference type="InterPro" id="IPR052995">
    <property type="entry name" value="LMW-PTP"/>
</dbReference>
<dbReference type="EMBL" id="JH767213">
    <property type="protein sequence ID" value="EQC27216.1"/>
    <property type="molecule type" value="Genomic_DNA"/>
</dbReference>
<dbReference type="AlphaFoldDB" id="T0PY87"/>
<dbReference type="InterPro" id="IPR036196">
    <property type="entry name" value="Ptyr_pPase_sf"/>
</dbReference>
<evidence type="ECO:0000259" key="1">
    <source>
        <dbReference type="SMART" id="SM00226"/>
    </source>
</evidence>
<keyword evidence="3" id="KW-1185">Reference proteome</keyword>
<proteinExistence type="predicted"/>
<dbReference type="PANTHER" id="PTHR47439">
    <property type="entry name" value="LOW MOLECULAR WEIGHT PHOSPHOTYROSINE PROTEIN PHOSPHATASE-RELATED"/>
    <property type="match status" value="1"/>
</dbReference>
<evidence type="ECO:0000313" key="3">
    <source>
        <dbReference type="Proteomes" id="UP000030762"/>
    </source>
</evidence>
<feature type="domain" description="Phosphotyrosine protein phosphatase I" evidence="1">
    <location>
        <begin position="2"/>
        <end position="168"/>
    </location>
</feature>
<reference evidence="2 3" key="1">
    <citation type="submission" date="2012-04" db="EMBL/GenBank/DDBJ databases">
        <title>The Genome Sequence of Saprolegnia declina VS20.</title>
        <authorList>
            <consortium name="The Broad Institute Genome Sequencing Platform"/>
            <person name="Russ C."/>
            <person name="Nusbaum C."/>
            <person name="Tyler B."/>
            <person name="van West P."/>
            <person name="Dieguez-Uribeondo J."/>
            <person name="de Bruijn I."/>
            <person name="Tripathy S."/>
            <person name="Jiang R."/>
            <person name="Young S.K."/>
            <person name="Zeng Q."/>
            <person name="Gargeya S."/>
            <person name="Fitzgerald M."/>
            <person name="Haas B."/>
            <person name="Abouelleil A."/>
            <person name="Alvarado L."/>
            <person name="Arachchi H.M."/>
            <person name="Berlin A."/>
            <person name="Chapman S.B."/>
            <person name="Goldberg J."/>
            <person name="Griggs A."/>
            <person name="Gujja S."/>
            <person name="Hansen M."/>
            <person name="Howarth C."/>
            <person name="Imamovic A."/>
            <person name="Larimer J."/>
            <person name="McCowen C."/>
            <person name="Montmayeur A."/>
            <person name="Murphy C."/>
            <person name="Neiman D."/>
            <person name="Pearson M."/>
            <person name="Priest M."/>
            <person name="Roberts A."/>
            <person name="Saif S."/>
            <person name="Shea T."/>
            <person name="Sisk P."/>
            <person name="Sykes S."/>
            <person name="Wortman J."/>
            <person name="Nusbaum C."/>
            <person name="Birren B."/>
        </authorList>
    </citation>
    <scope>NUCLEOTIDE SEQUENCE [LARGE SCALE GENOMIC DNA]</scope>
    <source>
        <strain evidence="2 3">VS20</strain>
    </source>
</reference>
<dbReference type="eggNOG" id="KOG3217">
    <property type="taxonomic scope" value="Eukaryota"/>
</dbReference>
<gene>
    <name evidence="2" type="ORF">SDRG_15018</name>
</gene>
<dbReference type="PANTHER" id="PTHR47439:SF1">
    <property type="entry name" value="ACID PHOSPHATASE"/>
    <property type="match status" value="1"/>
</dbReference>
<dbReference type="SMART" id="SM00226">
    <property type="entry name" value="LMWPc"/>
    <property type="match status" value="1"/>
</dbReference>
<dbReference type="GeneID" id="19955745"/>
<organism evidence="2 3">
    <name type="scientific">Saprolegnia diclina (strain VS20)</name>
    <dbReference type="NCBI Taxonomy" id="1156394"/>
    <lineage>
        <taxon>Eukaryota</taxon>
        <taxon>Sar</taxon>
        <taxon>Stramenopiles</taxon>
        <taxon>Oomycota</taxon>
        <taxon>Saprolegniomycetes</taxon>
        <taxon>Saprolegniales</taxon>
        <taxon>Saprolegniaceae</taxon>
        <taxon>Saprolegnia</taxon>
    </lineage>
</organism>
<dbReference type="OMA" id="MCTYCKQ"/>
<dbReference type="Pfam" id="PF01451">
    <property type="entry name" value="LMWPc"/>
    <property type="match status" value="1"/>
</dbReference>
<dbReference type="InterPro" id="IPR023485">
    <property type="entry name" value="Ptyr_pPase"/>
</dbReference>
<dbReference type="CDD" id="cd16343">
    <property type="entry name" value="LMWPTP"/>
    <property type="match status" value="1"/>
</dbReference>
<evidence type="ECO:0000313" key="2">
    <source>
        <dbReference type="EMBL" id="EQC27216.1"/>
    </source>
</evidence>